<comment type="caution">
    <text evidence="1">The sequence shown here is derived from an EMBL/GenBank/DDBJ whole genome shotgun (WGS) entry which is preliminary data.</text>
</comment>
<dbReference type="SUPFAM" id="SSF55469">
    <property type="entry name" value="FMN-dependent nitroreductase-like"/>
    <property type="match status" value="1"/>
</dbReference>
<dbReference type="RefSeq" id="WP_344173279.1">
    <property type="nucleotide sequence ID" value="NZ_BAAARY010000014.1"/>
</dbReference>
<sequence length="336" mass="35728">MSDEPTTASPLVMALTKAAGVGGHAPSMHNTQPWRWRAQPDRLELRAVRDRQLSVGDPDGRMLTISCGAALHHARVALAALGWSFQVRRLPDLTDPDLLAVIGDLKQGEPDEAAIVLRAAIEVRHTDRRPVAEQRVPPSAVEAVRRAVGDEGALLQILNADQTLDLAAEASRAAQIQEQDRDAHDELTRWAGGGAVAGTGIDPSMLPDRAAQTTVPLRDFGAGGTLPSEGGHDRWAGYGILYGPGDEPLDWLRAGEGLSAGWLTAETEGLSLLPMSWVAEVPGTRESLRRLIAEAGMPYLALRLGVGRPPAVDPEAGPAPVRRIPAEQLIEVVAGP</sequence>
<dbReference type="EMBL" id="BAAARY010000014">
    <property type="protein sequence ID" value="GAA2528077.1"/>
    <property type="molecule type" value="Genomic_DNA"/>
</dbReference>
<protein>
    <submittedName>
        <fullName evidence="1">NAD(P)H nitroreductase</fullName>
    </submittedName>
</protein>
<dbReference type="Gene3D" id="3.40.109.10">
    <property type="entry name" value="NADH Oxidase"/>
    <property type="match status" value="1"/>
</dbReference>
<gene>
    <name evidence="1" type="ORF">GCM10010201_28750</name>
</gene>
<accession>A0ABP6AYQ8</accession>
<proteinExistence type="predicted"/>
<evidence type="ECO:0000313" key="1">
    <source>
        <dbReference type="EMBL" id="GAA2528077.1"/>
    </source>
</evidence>
<keyword evidence="2" id="KW-1185">Reference proteome</keyword>
<organism evidence="1 2">
    <name type="scientific">Pilimelia columellifera subsp. columellifera</name>
    <dbReference type="NCBI Taxonomy" id="706583"/>
    <lineage>
        <taxon>Bacteria</taxon>
        <taxon>Bacillati</taxon>
        <taxon>Actinomycetota</taxon>
        <taxon>Actinomycetes</taxon>
        <taxon>Micromonosporales</taxon>
        <taxon>Micromonosporaceae</taxon>
        <taxon>Pilimelia</taxon>
    </lineage>
</organism>
<dbReference type="InterPro" id="IPR000415">
    <property type="entry name" value="Nitroreductase-like"/>
</dbReference>
<reference evidence="2" key="1">
    <citation type="journal article" date="2019" name="Int. J. Syst. Evol. Microbiol.">
        <title>The Global Catalogue of Microorganisms (GCM) 10K type strain sequencing project: providing services to taxonomists for standard genome sequencing and annotation.</title>
        <authorList>
            <consortium name="The Broad Institute Genomics Platform"/>
            <consortium name="The Broad Institute Genome Sequencing Center for Infectious Disease"/>
            <person name="Wu L."/>
            <person name="Ma J."/>
        </authorList>
    </citation>
    <scope>NUCLEOTIDE SEQUENCE [LARGE SCALE GENOMIC DNA]</scope>
    <source>
        <strain evidence="2">JCM 3367</strain>
    </source>
</reference>
<evidence type="ECO:0000313" key="2">
    <source>
        <dbReference type="Proteomes" id="UP001499978"/>
    </source>
</evidence>
<name>A0ABP6AYQ8_9ACTN</name>
<dbReference type="Proteomes" id="UP001499978">
    <property type="component" value="Unassembled WGS sequence"/>
</dbReference>
<dbReference type="NCBIfam" id="NF047509">
    <property type="entry name" value="Rv3131_FMN_oxido"/>
    <property type="match status" value="1"/>
</dbReference>